<dbReference type="InterPro" id="IPR012942">
    <property type="entry name" value="SRR1-like"/>
</dbReference>
<accession>A0A556V587</accession>
<proteinExistence type="inferred from homology"/>
<dbReference type="PANTHER" id="PTHR28626">
    <property type="entry name" value="SRR1-LIKE PROTEIN"/>
    <property type="match status" value="1"/>
</dbReference>
<feature type="domain" description="SRR1-like" evidence="2">
    <location>
        <begin position="88"/>
        <end position="124"/>
    </location>
</feature>
<sequence>MADGSEWQIVRRGRGKRPQLDKLQTGGSVDCERSKHRITEAINELRCENFWPEWKGEFTLIALSVNVKCFVWIISKMFPVLEIMSGAECRTECVCYGLGNFSSCMCARYQLAMLLLLLDELQVKLMSKLQRGFD</sequence>
<dbReference type="OrthoDB" id="551431at2759"/>
<protein>
    <submittedName>
        <fullName evidence="3">SRR1-like protein</fullName>
    </submittedName>
</protein>
<dbReference type="GO" id="GO:0005634">
    <property type="term" value="C:nucleus"/>
    <property type="evidence" value="ECO:0007669"/>
    <property type="project" value="TreeGrafter"/>
</dbReference>
<evidence type="ECO:0000313" key="4">
    <source>
        <dbReference type="Proteomes" id="UP000319801"/>
    </source>
</evidence>
<comment type="caution">
    <text evidence="3">The sequence shown here is derived from an EMBL/GenBank/DDBJ whole genome shotgun (WGS) entry which is preliminary data.</text>
</comment>
<dbReference type="EMBL" id="VCAZ01000124">
    <property type="protein sequence ID" value="TSV28418.1"/>
    <property type="molecule type" value="Genomic_DNA"/>
</dbReference>
<evidence type="ECO:0000259" key="2">
    <source>
        <dbReference type="Pfam" id="PF07985"/>
    </source>
</evidence>
<dbReference type="AlphaFoldDB" id="A0A556V587"/>
<evidence type="ECO:0000313" key="3">
    <source>
        <dbReference type="EMBL" id="TSV28418.1"/>
    </source>
</evidence>
<dbReference type="PANTHER" id="PTHR28626:SF3">
    <property type="entry name" value="SRR1-LIKE PROTEIN"/>
    <property type="match status" value="1"/>
</dbReference>
<keyword evidence="4" id="KW-1185">Reference proteome</keyword>
<reference evidence="3 4" key="1">
    <citation type="journal article" date="2019" name="Genome Biol. Evol.">
        <title>Whole-Genome Sequencing of the Giant Devil Catfish, Bagarius yarrelli.</title>
        <authorList>
            <person name="Jiang W."/>
            <person name="Lv Y."/>
            <person name="Cheng L."/>
            <person name="Yang K."/>
            <person name="Chao B."/>
            <person name="Wang X."/>
            <person name="Li Y."/>
            <person name="Pan X."/>
            <person name="You X."/>
            <person name="Zhang Y."/>
            <person name="Yang J."/>
            <person name="Li J."/>
            <person name="Zhang X."/>
            <person name="Liu S."/>
            <person name="Sun C."/>
            <person name="Yang J."/>
            <person name="Shi Q."/>
        </authorList>
    </citation>
    <scope>NUCLEOTIDE SEQUENCE [LARGE SCALE GENOMIC DNA]</scope>
    <source>
        <strain evidence="3">JWS20170419001</strain>
        <tissue evidence="3">Muscle</tissue>
    </source>
</reference>
<gene>
    <name evidence="3" type="ORF">Baya_13137</name>
</gene>
<organism evidence="3 4">
    <name type="scientific">Bagarius yarrelli</name>
    <name type="common">Goonch</name>
    <name type="synonym">Bagrus yarrelli</name>
    <dbReference type="NCBI Taxonomy" id="175774"/>
    <lineage>
        <taxon>Eukaryota</taxon>
        <taxon>Metazoa</taxon>
        <taxon>Chordata</taxon>
        <taxon>Craniata</taxon>
        <taxon>Vertebrata</taxon>
        <taxon>Euteleostomi</taxon>
        <taxon>Actinopterygii</taxon>
        <taxon>Neopterygii</taxon>
        <taxon>Teleostei</taxon>
        <taxon>Ostariophysi</taxon>
        <taxon>Siluriformes</taxon>
        <taxon>Sisoridae</taxon>
        <taxon>Sisorinae</taxon>
        <taxon>Bagarius</taxon>
    </lineage>
</organism>
<evidence type="ECO:0000256" key="1">
    <source>
        <dbReference type="ARBA" id="ARBA00009856"/>
    </source>
</evidence>
<dbReference type="GO" id="GO:0005737">
    <property type="term" value="C:cytoplasm"/>
    <property type="evidence" value="ECO:0007669"/>
    <property type="project" value="TreeGrafter"/>
</dbReference>
<dbReference type="InterPro" id="IPR040044">
    <property type="entry name" value="SRR1L"/>
</dbReference>
<dbReference type="Pfam" id="PF07985">
    <property type="entry name" value="SRR1"/>
    <property type="match status" value="1"/>
</dbReference>
<name>A0A556V587_BAGYA</name>
<comment type="similarity">
    <text evidence="1">Belongs to the SRR1 family.</text>
</comment>
<dbReference type="Proteomes" id="UP000319801">
    <property type="component" value="Unassembled WGS sequence"/>
</dbReference>